<dbReference type="Proteomes" id="UP000004995">
    <property type="component" value="Unassembled WGS sequence"/>
</dbReference>
<reference evidence="1" key="2">
    <citation type="submission" date="2018-08" db="UniProtKB">
        <authorList>
            <consortium name="EnsemblPlants"/>
        </authorList>
    </citation>
    <scope>IDENTIFICATION</scope>
    <source>
        <strain evidence="1">Yugu1</strain>
    </source>
</reference>
<dbReference type="HOGENOM" id="CLU_3145356_0_0_1"/>
<sequence>MSNDYSCGKTSIHTAANTTRKKGKVLLTFREHRATELQHQAKYANKQGR</sequence>
<protein>
    <submittedName>
        <fullName evidence="1">Uncharacterized protein</fullName>
    </submittedName>
</protein>
<keyword evidence="2" id="KW-1185">Reference proteome</keyword>
<evidence type="ECO:0000313" key="2">
    <source>
        <dbReference type="Proteomes" id="UP000004995"/>
    </source>
</evidence>
<name>K3ZKZ7_SETIT</name>
<accession>K3ZKZ7</accession>
<dbReference type="EnsemblPlants" id="KQK94518">
    <property type="protein sequence ID" value="KQK94518"/>
    <property type="gene ID" value="SETIT_027253mg"/>
</dbReference>
<proteinExistence type="predicted"/>
<dbReference type="InParanoid" id="K3ZKZ7"/>
<reference evidence="2" key="1">
    <citation type="journal article" date="2012" name="Nat. Biotechnol.">
        <title>Reference genome sequence of the model plant Setaria.</title>
        <authorList>
            <person name="Bennetzen J.L."/>
            <person name="Schmutz J."/>
            <person name="Wang H."/>
            <person name="Percifield R."/>
            <person name="Hawkins J."/>
            <person name="Pontaroli A.C."/>
            <person name="Estep M."/>
            <person name="Feng L."/>
            <person name="Vaughn J.N."/>
            <person name="Grimwood J."/>
            <person name="Jenkins J."/>
            <person name="Barry K."/>
            <person name="Lindquist E."/>
            <person name="Hellsten U."/>
            <person name="Deshpande S."/>
            <person name="Wang X."/>
            <person name="Wu X."/>
            <person name="Mitros T."/>
            <person name="Triplett J."/>
            <person name="Yang X."/>
            <person name="Ye C.Y."/>
            <person name="Mauro-Herrera M."/>
            <person name="Wang L."/>
            <person name="Li P."/>
            <person name="Sharma M."/>
            <person name="Sharma R."/>
            <person name="Ronald P.C."/>
            <person name="Panaud O."/>
            <person name="Kellogg E.A."/>
            <person name="Brutnell T.P."/>
            <person name="Doust A.N."/>
            <person name="Tuskan G.A."/>
            <person name="Rokhsar D."/>
            <person name="Devos K.M."/>
        </authorList>
    </citation>
    <scope>NUCLEOTIDE SEQUENCE [LARGE SCALE GENOMIC DNA]</scope>
    <source>
        <strain evidence="2">cv. Yugu1</strain>
    </source>
</reference>
<dbReference type="EMBL" id="AGNK02004908">
    <property type="status" value="NOT_ANNOTATED_CDS"/>
    <property type="molecule type" value="Genomic_DNA"/>
</dbReference>
<dbReference type="AlphaFoldDB" id="K3ZKZ7"/>
<evidence type="ECO:0000313" key="1">
    <source>
        <dbReference type="EnsemblPlants" id="KQK94518"/>
    </source>
</evidence>
<dbReference type="Gramene" id="KQK94518">
    <property type="protein sequence ID" value="KQK94518"/>
    <property type="gene ID" value="SETIT_027253mg"/>
</dbReference>
<organism evidence="1 2">
    <name type="scientific">Setaria italica</name>
    <name type="common">Foxtail millet</name>
    <name type="synonym">Panicum italicum</name>
    <dbReference type="NCBI Taxonomy" id="4555"/>
    <lineage>
        <taxon>Eukaryota</taxon>
        <taxon>Viridiplantae</taxon>
        <taxon>Streptophyta</taxon>
        <taxon>Embryophyta</taxon>
        <taxon>Tracheophyta</taxon>
        <taxon>Spermatophyta</taxon>
        <taxon>Magnoliopsida</taxon>
        <taxon>Liliopsida</taxon>
        <taxon>Poales</taxon>
        <taxon>Poaceae</taxon>
        <taxon>PACMAD clade</taxon>
        <taxon>Panicoideae</taxon>
        <taxon>Panicodae</taxon>
        <taxon>Paniceae</taxon>
        <taxon>Cenchrinae</taxon>
        <taxon>Setaria</taxon>
    </lineage>
</organism>